<evidence type="ECO:0000313" key="3">
    <source>
        <dbReference type="EMBL" id="TCL76964.1"/>
    </source>
</evidence>
<evidence type="ECO:0000313" key="4">
    <source>
        <dbReference type="Proteomes" id="UP000295008"/>
    </source>
</evidence>
<keyword evidence="2" id="KW-0472">Membrane</keyword>
<protein>
    <submittedName>
        <fullName evidence="3">Uncharacterized protein</fullName>
    </submittedName>
</protein>
<feature type="transmembrane region" description="Helical" evidence="2">
    <location>
        <begin position="162"/>
        <end position="179"/>
    </location>
</feature>
<feature type="region of interest" description="Disordered" evidence="1">
    <location>
        <begin position="1"/>
        <end position="22"/>
    </location>
</feature>
<sequence length="189" mass="21143">MIFGRTGYAMSTTRGSGSGAAILNDRPAAGRDEVMDGMDDRQLQGFLAGVAAGVVKDLLDCFSYGVLHFTSYRYLDFAAQILYGRKPSFWWDALFAQGIELFFCGLLGVLFVRAMPGATKRNALFKGWFFGVTVWLFLCSLGVIYDIPFFTKTKWQTSNSDFITSSAYGIILALTLSYLERRFPPRPER</sequence>
<keyword evidence="2" id="KW-1133">Transmembrane helix</keyword>
<reference evidence="3 4" key="1">
    <citation type="submission" date="2019-03" db="EMBL/GenBank/DDBJ databases">
        <title>Genomic Encyclopedia of Type Strains, Phase IV (KMG-IV): sequencing the most valuable type-strain genomes for metagenomic binning, comparative biology and taxonomic classification.</title>
        <authorList>
            <person name="Goeker M."/>
        </authorList>
    </citation>
    <scope>NUCLEOTIDE SEQUENCE [LARGE SCALE GENOMIC DNA]</scope>
    <source>
        <strain evidence="3 4">LX-B</strain>
    </source>
</reference>
<accession>A0A4R1SCE5</accession>
<gene>
    <name evidence="3" type="ORF">EDC14_1001249</name>
</gene>
<feature type="transmembrane region" description="Helical" evidence="2">
    <location>
        <begin position="127"/>
        <end position="150"/>
    </location>
</feature>
<dbReference type="AlphaFoldDB" id="A0A4R1SCE5"/>
<dbReference type="EMBL" id="SLUN01000001">
    <property type="protein sequence ID" value="TCL76964.1"/>
    <property type="molecule type" value="Genomic_DNA"/>
</dbReference>
<name>A0A4R1SCE5_HYDET</name>
<proteinExistence type="predicted"/>
<feature type="transmembrane region" description="Helical" evidence="2">
    <location>
        <begin position="94"/>
        <end position="115"/>
    </location>
</feature>
<comment type="caution">
    <text evidence="3">The sequence shown here is derived from an EMBL/GenBank/DDBJ whole genome shotgun (WGS) entry which is preliminary data.</text>
</comment>
<dbReference type="Proteomes" id="UP000295008">
    <property type="component" value="Unassembled WGS sequence"/>
</dbReference>
<evidence type="ECO:0000256" key="1">
    <source>
        <dbReference type="SAM" id="MobiDB-lite"/>
    </source>
</evidence>
<keyword evidence="2" id="KW-0812">Transmembrane</keyword>
<keyword evidence="4" id="KW-1185">Reference proteome</keyword>
<evidence type="ECO:0000256" key="2">
    <source>
        <dbReference type="SAM" id="Phobius"/>
    </source>
</evidence>
<organism evidence="3 4">
    <name type="scientific">Hydrogenispora ethanolica</name>
    <dbReference type="NCBI Taxonomy" id="1082276"/>
    <lineage>
        <taxon>Bacteria</taxon>
        <taxon>Bacillati</taxon>
        <taxon>Bacillota</taxon>
        <taxon>Hydrogenispora</taxon>
    </lineage>
</organism>